<keyword evidence="6" id="KW-1185">Reference proteome</keyword>
<reference evidence="1 4" key="1">
    <citation type="journal article" date="2015" name="Int. J. Syst. Evol. Microbiol.">
        <title>Exiguobacterium enclense sp. nov., isolated from sediment.</title>
        <authorList>
            <person name="Dastager S.G."/>
            <person name="Mawlankar R."/>
            <person name="Sonalkar V.V."/>
            <person name="Thorat M.N."/>
            <person name="Mual P."/>
            <person name="Verma A."/>
            <person name="Krishnamurthi S."/>
            <person name="Tang S.K."/>
            <person name="Li W.J."/>
        </authorList>
    </citation>
    <scope>NUCLEOTIDE SEQUENCE [LARGE SCALE GENOMIC DNA]</scope>
    <source>
        <strain evidence="1 4">NIO-1109</strain>
    </source>
</reference>
<gene>
    <name evidence="1" type="ORF">AS033_01335</name>
    <name evidence="2" type="ORF">RSA11_15760</name>
    <name evidence="3" type="ORF">SZL87_05930</name>
</gene>
<dbReference type="GeneID" id="90837896"/>
<dbReference type="EMBL" id="LDQV01000042">
    <property type="protein sequence ID" value="KTR25265.1"/>
    <property type="molecule type" value="Genomic_DNA"/>
</dbReference>
<reference evidence="3 6" key="3">
    <citation type="submission" date="2023-12" db="EMBL/GenBank/DDBJ databases">
        <authorList>
            <person name="Easwaran N."/>
            <person name="Lazarus H.P.S."/>
        </authorList>
    </citation>
    <scope>NUCLEOTIDE SEQUENCE [LARGE SCALE GENOMIC DNA]</scope>
    <source>
        <strain evidence="3 6">VIT-2023</strain>
    </source>
</reference>
<organism evidence="1 4">
    <name type="scientific">Exiguobacterium indicum</name>
    <dbReference type="NCBI Taxonomy" id="296995"/>
    <lineage>
        <taxon>Bacteria</taxon>
        <taxon>Bacillati</taxon>
        <taxon>Bacillota</taxon>
        <taxon>Bacilli</taxon>
        <taxon>Bacillales</taxon>
        <taxon>Bacillales Family XII. Incertae Sedis</taxon>
        <taxon>Exiguobacterium</taxon>
    </lineage>
</organism>
<dbReference type="OrthoDB" id="2360735at2"/>
<evidence type="ECO:0000313" key="2">
    <source>
        <dbReference type="EMBL" id="KTR25265.1"/>
    </source>
</evidence>
<accession>A0A0V8GID8</accession>
<proteinExistence type="predicted"/>
<evidence type="ECO:0000313" key="6">
    <source>
        <dbReference type="Proteomes" id="UP001387110"/>
    </source>
</evidence>
<dbReference type="Proteomes" id="UP001387110">
    <property type="component" value="Unassembled WGS sequence"/>
</dbReference>
<comment type="caution">
    <text evidence="1">The sequence shown here is derived from an EMBL/GenBank/DDBJ whole genome shotgun (WGS) entry which is preliminary data.</text>
</comment>
<dbReference type="EMBL" id="LNQL01000001">
    <property type="protein sequence ID" value="KSU50043.1"/>
    <property type="molecule type" value="Genomic_DNA"/>
</dbReference>
<evidence type="ECO:0000313" key="3">
    <source>
        <dbReference type="EMBL" id="MEI4461967.1"/>
    </source>
</evidence>
<dbReference type="Proteomes" id="UP000072605">
    <property type="component" value="Unassembled WGS sequence"/>
</dbReference>
<dbReference type="RefSeq" id="WP_023469344.1">
    <property type="nucleotide sequence ID" value="NZ_FMYN01000001.1"/>
</dbReference>
<reference evidence="2 5" key="2">
    <citation type="journal article" date="2016" name="Front. Microbiol.">
        <title>Genomic Resource of Rice Seed Associated Bacteria.</title>
        <authorList>
            <person name="Midha S."/>
            <person name="Bansal K."/>
            <person name="Sharma S."/>
            <person name="Kumar N."/>
            <person name="Patil P.P."/>
            <person name="Chaudhry V."/>
            <person name="Patil P.B."/>
        </authorList>
    </citation>
    <scope>NUCLEOTIDE SEQUENCE [LARGE SCALE GENOMIC DNA]</scope>
    <source>
        <strain evidence="2 5">RSA11</strain>
    </source>
</reference>
<dbReference type="EMBL" id="JBAWKY010000001">
    <property type="protein sequence ID" value="MEI4461967.1"/>
    <property type="molecule type" value="Genomic_DNA"/>
</dbReference>
<protein>
    <submittedName>
        <fullName evidence="1">Uncharacterized protein</fullName>
    </submittedName>
</protein>
<evidence type="ECO:0000313" key="5">
    <source>
        <dbReference type="Proteomes" id="UP000072605"/>
    </source>
</evidence>
<dbReference type="Pfam" id="PF18780">
    <property type="entry name" value="HNH_repeat"/>
    <property type="match status" value="2"/>
</dbReference>
<dbReference type="InterPro" id="IPR041025">
    <property type="entry name" value="HNH_repeat"/>
</dbReference>
<dbReference type="Proteomes" id="UP000053797">
    <property type="component" value="Unassembled WGS sequence"/>
</dbReference>
<sequence>MKQRVLTNQKSYTEEQLEMIEAIRAVGELIQDRPRRTVYRRYALVNDWPQPENIVRQFGSWPEALSAAGYEWNVDQQPEELERAPKYTKDEILKSFHRYAQDVGSTITLKKYQMWRKSVHHAPSHYHIVKMFGSWHDACTAAGLEASVTYSKAELAASLRQAIEEVGFSLSFEAYREWAKRNNKPSTKALLHRYGSWSAAIHAIENEIRLNKQQAQ</sequence>
<dbReference type="AlphaFoldDB" id="A0A0V8GID8"/>
<evidence type="ECO:0000313" key="1">
    <source>
        <dbReference type="EMBL" id="KSU50043.1"/>
    </source>
</evidence>
<name>A0A0V8GID8_9BACL</name>
<evidence type="ECO:0000313" key="4">
    <source>
        <dbReference type="Proteomes" id="UP000053797"/>
    </source>
</evidence>